<gene>
    <name evidence="2" type="ORF">IAA55_10515</name>
</gene>
<keyword evidence="1" id="KW-0812">Transmembrane</keyword>
<reference evidence="2" key="1">
    <citation type="submission" date="2020-10" db="EMBL/GenBank/DDBJ databases">
        <authorList>
            <person name="Gilroy R."/>
        </authorList>
    </citation>
    <scope>NUCLEOTIDE SEQUENCE</scope>
    <source>
        <strain evidence="2">ChiSjej5B23-6657</strain>
    </source>
</reference>
<dbReference type="Proteomes" id="UP000823912">
    <property type="component" value="Unassembled WGS sequence"/>
</dbReference>
<name>A0A9D1EB43_9FIRM</name>
<accession>A0A9D1EB43</accession>
<organism evidence="2 3">
    <name type="scientific">Candidatus Pullilachnospira gallistercoris</name>
    <dbReference type="NCBI Taxonomy" id="2840911"/>
    <lineage>
        <taxon>Bacteria</taxon>
        <taxon>Bacillati</taxon>
        <taxon>Bacillota</taxon>
        <taxon>Clostridia</taxon>
        <taxon>Lachnospirales</taxon>
        <taxon>Lachnospiraceae</taxon>
        <taxon>Lachnospiraceae incertae sedis</taxon>
        <taxon>Candidatus Pullilachnospira</taxon>
    </lineage>
</organism>
<dbReference type="AlphaFoldDB" id="A0A9D1EB43"/>
<evidence type="ECO:0000313" key="2">
    <source>
        <dbReference type="EMBL" id="HIR71694.1"/>
    </source>
</evidence>
<feature type="transmembrane region" description="Helical" evidence="1">
    <location>
        <begin position="60"/>
        <end position="79"/>
    </location>
</feature>
<dbReference type="EMBL" id="DVHM01000181">
    <property type="protein sequence ID" value="HIR71694.1"/>
    <property type="molecule type" value="Genomic_DNA"/>
</dbReference>
<comment type="caution">
    <text evidence="2">The sequence shown here is derived from an EMBL/GenBank/DDBJ whole genome shotgun (WGS) entry which is preliminary data.</text>
</comment>
<keyword evidence="1" id="KW-0472">Membrane</keyword>
<reference evidence="2" key="2">
    <citation type="journal article" date="2021" name="PeerJ">
        <title>Extensive microbial diversity within the chicken gut microbiome revealed by metagenomics and culture.</title>
        <authorList>
            <person name="Gilroy R."/>
            <person name="Ravi A."/>
            <person name="Getino M."/>
            <person name="Pursley I."/>
            <person name="Horton D.L."/>
            <person name="Alikhan N.F."/>
            <person name="Baker D."/>
            <person name="Gharbi K."/>
            <person name="Hall N."/>
            <person name="Watson M."/>
            <person name="Adriaenssens E.M."/>
            <person name="Foster-Nyarko E."/>
            <person name="Jarju S."/>
            <person name="Secka A."/>
            <person name="Antonio M."/>
            <person name="Oren A."/>
            <person name="Chaudhuri R.R."/>
            <person name="La Ragione R."/>
            <person name="Hildebrand F."/>
            <person name="Pallen M.J."/>
        </authorList>
    </citation>
    <scope>NUCLEOTIDE SEQUENCE</scope>
    <source>
        <strain evidence="2">ChiSjej5B23-6657</strain>
    </source>
</reference>
<proteinExistence type="predicted"/>
<evidence type="ECO:0000313" key="3">
    <source>
        <dbReference type="Proteomes" id="UP000823912"/>
    </source>
</evidence>
<evidence type="ECO:0000256" key="1">
    <source>
        <dbReference type="SAM" id="Phobius"/>
    </source>
</evidence>
<sequence>MMRMMGLVLIVMMKGLLCKGVALGLVLLTFVFKGRQLDYDTEKWNDYFLSLEEKRVEQYAVGVYLSAAMLSSIAAYGVLQKLKYRHSFPLAAAMFLAGLAVTWYRWKTKGREYLIRKYREIPETILAERRKEETHS</sequence>
<keyword evidence="1" id="KW-1133">Transmembrane helix</keyword>
<protein>
    <submittedName>
        <fullName evidence="2">Uncharacterized protein</fullName>
    </submittedName>
</protein>
<feature type="transmembrane region" description="Helical" evidence="1">
    <location>
        <begin position="88"/>
        <end position="106"/>
    </location>
</feature>